<keyword evidence="2" id="KW-1185">Reference proteome</keyword>
<gene>
    <name evidence="1" type="ORF">Q4481_23610</name>
</gene>
<accession>A0ABT8YUL6</accession>
<sequence length="79" mass="9064">MTQRPDELIEDYKSSYRAHFGGEAPKVWKGSHGGFTIVHHDGGRENLSARQMRLFTAINYEMAEAVKQENEHRVSMVMV</sequence>
<evidence type="ECO:0000313" key="2">
    <source>
        <dbReference type="Proteomes" id="UP001174932"/>
    </source>
</evidence>
<reference evidence="1" key="1">
    <citation type="journal article" date="2015" name="Int. J. Syst. Evol. Microbiol.">
        <title>Rhizobium alvei sp. nov., isolated from a freshwater river.</title>
        <authorList>
            <person name="Sheu S.Y."/>
            <person name="Huang H.W."/>
            <person name="Young C.C."/>
            <person name="Chen W.M."/>
        </authorList>
    </citation>
    <scope>NUCLEOTIDE SEQUENCE</scope>
    <source>
        <strain evidence="1">TNR-22</strain>
    </source>
</reference>
<dbReference type="EMBL" id="JAUOZU010000024">
    <property type="protein sequence ID" value="MDO6966954.1"/>
    <property type="molecule type" value="Genomic_DNA"/>
</dbReference>
<comment type="caution">
    <text evidence="1">The sequence shown here is derived from an EMBL/GenBank/DDBJ whole genome shotgun (WGS) entry which is preliminary data.</text>
</comment>
<proteinExistence type="predicted"/>
<reference evidence="1" key="2">
    <citation type="submission" date="2023-07" db="EMBL/GenBank/DDBJ databases">
        <authorList>
            <person name="Shen H."/>
        </authorList>
    </citation>
    <scope>NUCLEOTIDE SEQUENCE</scope>
    <source>
        <strain evidence="1">TNR-22</strain>
    </source>
</reference>
<protein>
    <submittedName>
        <fullName evidence="1">Uncharacterized protein</fullName>
    </submittedName>
</protein>
<evidence type="ECO:0000313" key="1">
    <source>
        <dbReference type="EMBL" id="MDO6966954.1"/>
    </source>
</evidence>
<dbReference type="Proteomes" id="UP001174932">
    <property type="component" value="Unassembled WGS sequence"/>
</dbReference>
<organism evidence="1 2">
    <name type="scientific">Rhizobium alvei</name>
    <dbReference type="NCBI Taxonomy" id="1132659"/>
    <lineage>
        <taxon>Bacteria</taxon>
        <taxon>Pseudomonadati</taxon>
        <taxon>Pseudomonadota</taxon>
        <taxon>Alphaproteobacteria</taxon>
        <taxon>Hyphomicrobiales</taxon>
        <taxon>Rhizobiaceae</taxon>
        <taxon>Rhizobium/Agrobacterium group</taxon>
        <taxon>Rhizobium</taxon>
    </lineage>
</organism>
<name>A0ABT8YUL6_9HYPH</name>
<dbReference type="RefSeq" id="WP_304378884.1">
    <property type="nucleotide sequence ID" value="NZ_JAUOZU010000024.1"/>
</dbReference>